<name>A0A118JTC6_CYNCS</name>
<proteinExistence type="predicted"/>
<sequence>MIIPLCFNSILERLSRRWPLLIYATTWTTILTVTVAVTSFAPELAYVWAVTPTSSFSRPCQVQKEGMVRVPFDVPSELFCLPAEMFKKSKMDLVVPPIFAAVIVAASACLVRALGLWEVDEVEAQ</sequence>
<comment type="caution">
    <text evidence="2">The sequence shown here is derived from an EMBL/GenBank/DDBJ whole genome shotgun (WGS) entry which is preliminary data.</text>
</comment>
<keyword evidence="1" id="KW-0812">Transmembrane</keyword>
<reference evidence="2 3" key="1">
    <citation type="journal article" date="2016" name="Sci. Rep.">
        <title>The genome sequence of the outbreeding globe artichoke constructed de novo incorporating a phase-aware low-pass sequencing strategy of F1 progeny.</title>
        <authorList>
            <person name="Scaglione D."/>
            <person name="Reyes-Chin-Wo S."/>
            <person name="Acquadro A."/>
            <person name="Froenicke L."/>
            <person name="Portis E."/>
            <person name="Beitel C."/>
            <person name="Tirone M."/>
            <person name="Mauro R."/>
            <person name="Lo Monaco A."/>
            <person name="Mauromicale G."/>
            <person name="Faccioli P."/>
            <person name="Cattivelli L."/>
            <person name="Rieseberg L."/>
            <person name="Michelmore R."/>
            <person name="Lanteri S."/>
        </authorList>
    </citation>
    <scope>NUCLEOTIDE SEQUENCE [LARGE SCALE GENOMIC DNA]</scope>
    <source>
        <strain evidence="2">2C</strain>
    </source>
</reference>
<dbReference type="PANTHER" id="PTHR34658:SF2">
    <property type="entry name" value="OS01G0151800 PROTEIN"/>
    <property type="match status" value="1"/>
</dbReference>
<feature type="transmembrane region" description="Helical" evidence="1">
    <location>
        <begin position="20"/>
        <end position="41"/>
    </location>
</feature>
<dbReference type="Gramene" id="KVH90579">
    <property type="protein sequence ID" value="KVH90579"/>
    <property type="gene ID" value="Ccrd_007454"/>
</dbReference>
<dbReference type="PANTHER" id="PTHR34658">
    <property type="entry name" value="OS01G0151800 PROTEIN"/>
    <property type="match status" value="1"/>
</dbReference>
<keyword evidence="3" id="KW-1185">Reference proteome</keyword>
<evidence type="ECO:0000256" key="1">
    <source>
        <dbReference type="SAM" id="Phobius"/>
    </source>
</evidence>
<evidence type="ECO:0000313" key="2">
    <source>
        <dbReference type="EMBL" id="KVH90579.1"/>
    </source>
</evidence>
<dbReference type="AlphaFoldDB" id="A0A118JTC6"/>
<gene>
    <name evidence="2" type="ORF">Ccrd_007454</name>
</gene>
<dbReference type="EMBL" id="LEKV01005099">
    <property type="protein sequence ID" value="KVH90579.1"/>
    <property type="molecule type" value="Genomic_DNA"/>
</dbReference>
<keyword evidence="1" id="KW-1133">Transmembrane helix</keyword>
<accession>A0A118JTC6</accession>
<dbReference type="OMA" id="HRFAWRI"/>
<dbReference type="Proteomes" id="UP000243975">
    <property type="component" value="Unassembled WGS sequence"/>
</dbReference>
<feature type="transmembrane region" description="Helical" evidence="1">
    <location>
        <begin position="94"/>
        <end position="117"/>
    </location>
</feature>
<dbReference type="STRING" id="59895.A0A118JTC6"/>
<evidence type="ECO:0000313" key="3">
    <source>
        <dbReference type="Proteomes" id="UP000243975"/>
    </source>
</evidence>
<keyword evidence="1" id="KW-0472">Membrane</keyword>
<dbReference type="OrthoDB" id="1921102at2759"/>
<protein>
    <submittedName>
        <fullName evidence="2">Uncharacterized protein</fullName>
    </submittedName>
</protein>
<organism evidence="2 3">
    <name type="scientific">Cynara cardunculus var. scolymus</name>
    <name type="common">Globe artichoke</name>
    <name type="synonym">Cynara scolymus</name>
    <dbReference type="NCBI Taxonomy" id="59895"/>
    <lineage>
        <taxon>Eukaryota</taxon>
        <taxon>Viridiplantae</taxon>
        <taxon>Streptophyta</taxon>
        <taxon>Embryophyta</taxon>
        <taxon>Tracheophyta</taxon>
        <taxon>Spermatophyta</taxon>
        <taxon>Magnoliopsida</taxon>
        <taxon>eudicotyledons</taxon>
        <taxon>Gunneridae</taxon>
        <taxon>Pentapetalae</taxon>
        <taxon>asterids</taxon>
        <taxon>campanulids</taxon>
        <taxon>Asterales</taxon>
        <taxon>Asteraceae</taxon>
        <taxon>Carduoideae</taxon>
        <taxon>Cardueae</taxon>
        <taxon>Carduinae</taxon>
        <taxon>Cynara</taxon>
    </lineage>
</organism>